<reference evidence="5" key="1">
    <citation type="journal article" date="2019" name="Int. J. Syst. Evol. Microbiol.">
        <title>The Global Catalogue of Microorganisms (GCM) 10K type strain sequencing project: providing services to taxonomists for standard genome sequencing and annotation.</title>
        <authorList>
            <consortium name="The Broad Institute Genomics Platform"/>
            <consortium name="The Broad Institute Genome Sequencing Center for Infectious Disease"/>
            <person name="Wu L."/>
            <person name="Ma J."/>
        </authorList>
    </citation>
    <scope>NUCLEOTIDE SEQUENCE [LARGE SCALE GENOMIC DNA]</scope>
    <source>
        <strain evidence="5">TBRC 1276</strain>
    </source>
</reference>
<keyword evidence="2 4" id="KW-0012">Acyltransferase</keyword>
<dbReference type="Proteomes" id="UP001595851">
    <property type="component" value="Unassembled WGS sequence"/>
</dbReference>
<dbReference type="CDD" id="cd04301">
    <property type="entry name" value="NAT_SF"/>
    <property type="match status" value="1"/>
</dbReference>
<dbReference type="RefSeq" id="WP_379535068.1">
    <property type="nucleotide sequence ID" value="NZ_JBHSBI010000042.1"/>
</dbReference>
<dbReference type="Pfam" id="PF13508">
    <property type="entry name" value="Acetyltransf_7"/>
    <property type="match status" value="1"/>
</dbReference>
<keyword evidence="5" id="KW-1185">Reference proteome</keyword>
<dbReference type="SUPFAM" id="SSF55729">
    <property type="entry name" value="Acyl-CoA N-acyltransferases (Nat)"/>
    <property type="match status" value="1"/>
</dbReference>
<evidence type="ECO:0000313" key="5">
    <source>
        <dbReference type="Proteomes" id="UP001595851"/>
    </source>
</evidence>
<evidence type="ECO:0000313" key="4">
    <source>
        <dbReference type="EMBL" id="MFC4015252.1"/>
    </source>
</evidence>
<dbReference type="PROSITE" id="PS51186">
    <property type="entry name" value="GNAT"/>
    <property type="match status" value="1"/>
</dbReference>
<evidence type="ECO:0000259" key="3">
    <source>
        <dbReference type="PROSITE" id="PS51186"/>
    </source>
</evidence>
<evidence type="ECO:0000256" key="1">
    <source>
        <dbReference type="ARBA" id="ARBA00022679"/>
    </source>
</evidence>
<protein>
    <submittedName>
        <fullName evidence="4">GNAT family N-acetyltransferase</fullName>
        <ecNumber evidence="4">2.3.-.-</ecNumber>
    </submittedName>
</protein>
<dbReference type="Gene3D" id="3.40.630.30">
    <property type="match status" value="1"/>
</dbReference>
<sequence length="149" mass="16569">MAIIRGAHRSEAATLSGLARTAYAHYVERMGGAEPAPMREDYPSLIDAGQVWVAELDGAVVGLLVLKVEADHLLIDNVAVAPTAQGTGVGRQLLSFTDAYARERDLREVRLYTNEAMTENLAYYPRHGFVETHRAVDHGYRRVYFTKHL</sequence>
<name>A0ABV8GSF2_9ACTN</name>
<dbReference type="PANTHER" id="PTHR43877:SF2">
    <property type="entry name" value="AMINOALKYLPHOSPHONATE N-ACETYLTRANSFERASE-RELATED"/>
    <property type="match status" value="1"/>
</dbReference>
<dbReference type="InterPro" id="IPR016181">
    <property type="entry name" value="Acyl_CoA_acyltransferase"/>
</dbReference>
<dbReference type="EC" id="2.3.-.-" evidence="4"/>
<keyword evidence="1 4" id="KW-0808">Transferase</keyword>
<accession>A0ABV8GSF2</accession>
<proteinExistence type="predicted"/>
<comment type="caution">
    <text evidence="4">The sequence shown here is derived from an EMBL/GenBank/DDBJ whole genome shotgun (WGS) entry which is preliminary data.</text>
</comment>
<dbReference type="PANTHER" id="PTHR43877">
    <property type="entry name" value="AMINOALKYLPHOSPHONATE N-ACETYLTRANSFERASE-RELATED-RELATED"/>
    <property type="match status" value="1"/>
</dbReference>
<evidence type="ECO:0000256" key="2">
    <source>
        <dbReference type="ARBA" id="ARBA00023315"/>
    </source>
</evidence>
<dbReference type="GO" id="GO:0016746">
    <property type="term" value="F:acyltransferase activity"/>
    <property type="evidence" value="ECO:0007669"/>
    <property type="project" value="UniProtKB-KW"/>
</dbReference>
<organism evidence="4 5">
    <name type="scientific">Nonomuraea purpurea</name>
    <dbReference type="NCBI Taxonomy" id="1849276"/>
    <lineage>
        <taxon>Bacteria</taxon>
        <taxon>Bacillati</taxon>
        <taxon>Actinomycetota</taxon>
        <taxon>Actinomycetes</taxon>
        <taxon>Streptosporangiales</taxon>
        <taxon>Streptosporangiaceae</taxon>
        <taxon>Nonomuraea</taxon>
    </lineage>
</organism>
<gene>
    <name evidence="4" type="ORF">ACFOY2_49125</name>
</gene>
<dbReference type="InterPro" id="IPR000182">
    <property type="entry name" value="GNAT_dom"/>
</dbReference>
<feature type="domain" description="N-acetyltransferase" evidence="3">
    <location>
        <begin position="13"/>
        <end position="149"/>
    </location>
</feature>
<dbReference type="EMBL" id="JBHSBI010000042">
    <property type="protein sequence ID" value="MFC4015252.1"/>
    <property type="molecule type" value="Genomic_DNA"/>
</dbReference>
<dbReference type="InterPro" id="IPR050832">
    <property type="entry name" value="Bact_Acetyltransf"/>
</dbReference>